<dbReference type="AlphaFoldDB" id="A0A9P9X102"/>
<sequence length="343" mass="38804">MTNTQEQQQTCQPLHRPTWRSSNGLGRLRNRFQNLPTEVLLVIIEHVLQPEAQKPKMQALAEHLYLGLLNDRFRELITPILESHVRSNFSRNTNASMGTTSQTDPGGLYSYILILSTIRGFPEGVNAALDLGADINANDGIDKSLAANEILHGKPEPKGSCLTSLHWAAFNRDTAMLRLLLDRGADVQRTTHSSIDRNLIRPPPPDSPPKPNNRCKINMTTRVNALGFALQANYSLLPGGMTEQQRQAFVVDRDTRDEEAVRILIEAGCPASVMVHREREFKDACELGRWGVARDILANMEWRRRCAERDEYNLRPSAPWSLKRVAGRRNSSRRVVSYHVNEW</sequence>
<reference evidence="3" key="1">
    <citation type="submission" date="2019-01" db="EMBL/GenBank/DDBJ databases">
        <title>Colletotrichum abscissum LGMF1257.</title>
        <authorList>
            <person name="Baroncelli R."/>
        </authorList>
    </citation>
    <scope>NUCLEOTIDE SEQUENCE</scope>
    <source>
        <strain evidence="3">Ca142</strain>
    </source>
</reference>
<comment type="caution">
    <text evidence="3">The sequence shown here is derived from an EMBL/GenBank/DDBJ whole genome shotgun (WGS) entry which is preliminary data.</text>
</comment>
<evidence type="ECO:0000256" key="2">
    <source>
        <dbReference type="SAM" id="MobiDB-lite"/>
    </source>
</evidence>
<feature type="region of interest" description="Disordered" evidence="2">
    <location>
        <begin position="1"/>
        <end position="23"/>
    </location>
</feature>
<dbReference type="SMART" id="SM00248">
    <property type="entry name" value="ANK"/>
    <property type="match status" value="2"/>
</dbReference>
<keyword evidence="4" id="KW-1185">Reference proteome</keyword>
<dbReference type="InterPro" id="IPR002110">
    <property type="entry name" value="Ankyrin_rpt"/>
</dbReference>
<accession>A0A9P9X102</accession>
<evidence type="ECO:0000313" key="4">
    <source>
        <dbReference type="Proteomes" id="UP001056436"/>
    </source>
</evidence>
<evidence type="ECO:0008006" key="5">
    <source>
        <dbReference type="Google" id="ProtNLM"/>
    </source>
</evidence>
<evidence type="ECO:0000256" key="1">
    <source>
        <dbReference type="PROSITE-ProRule" id="PRU00023"/>
    </source>
</evidence>
<proteinExistence type="predicted"/>
<dbReference type="OrthoDB" id="4850038at2759"/>
<protein>
    <recommendedName>
        <fullName evidence="5">Ankyrin repeat protein</fullName>
    </recommendedName>
</protein>
<dbReference type="PROSITE" id="PS50297">
    <property type="entry name" value="ANK_REP_REGION"/>
    <property type="match status" value="1"/>
</dbReference>
<dbReference type="EMBL" id="SDAQ01000206">
    <property type="protein sequence ID" value="KAI3530353.1"/>
    <property type="molecule type" value="Genomic_DNA"/>
</dbReference>
<dbReference type="SUPFAM" id="SSF48403">
    <property type="entry name" value="Ankyrin repeat"/>
    <property type="match status" value="1"/>
</dbReference>
<name>A0A9P9X102_9PEZI</name>
<evidence type="ECO:0000313" key="3">
    <source>
        <dbReference type="EMBL" id="KAI3530353.1"/>
    </source>
</evidence>
<dbReference type="Pfam" id="PF00023">
    <property type="entry name" value="Ank"/>
    <property type="match status" value="1"/>
</dbReference>
<keyword evidence="1" id="KW-0040">ANK repeat</keyword>
<feature type="repeat" description="ANK" evidence="1">
    <location>
        <begin position="160"/>
        <end position="192"/>
    </location>
</feature>
<feature type="compositionally biased region" description="Polar residues" evidence="2">
    <location>
        <begin position="1"/>
        <end position="12"/>
    </location>
</feature>
<dbReference type="Gene3D" id="1.25.40.20">
    <property type="entry name" value="Ankyrin repeat-containing domain"/>
    <property type="match status" value="1"/>
</dbReference>
<feature type="region of interest" description="Disordered" evidence="2">
    <location>
        <begin position="191"/>
        <end position="212"/>
    </location>
</feature>
<dbReference type="InterPro" id="IPR036770">
    <property type="entry name" value="Ankyrin_rpt-contain_sf"/>
</dbReference>
<gene>
    <name evidence="3" type="ORF">CABS02_14538</name>
</gene>
<feature type="compositionally biased region" description="Pro residues" evidence="2">
    <location>
        <begin position="201"/>
        <end position="211"/>
    </location>
</feature>
<dbReference type="Proteomes" id="UP001056436">
    <property type="component" value="Unassembled WGS sequence"/>
</dbReference>
<dbReference type="PROSITE" id="PS50088">
    <property type="entry name" value="ANK_REPEAT"/>
    <property type="match status" value="1"/>
</dbReference>
<organism evidence="3 4">
    <name type="scientific">Colletotrichum abscissum</name>
    <dbReference type="NCBI Taxonomy" id="1671311"/>
    <lineage>
        <taxon>Eukaryota</taxon>
        <taxon>Fungi</taxon>
        <taxon>Dikarya</taxon>
        <taxon>Ascomycota</taxon>
        <taxon>Pezizomycotina</taxon>
        <taxon>Sordariomycetes</taxon>
        <taxon>Hypocreomycetidae</taxon>
        <taxon>Glomerellales</taxon>
        <taxon>Glomerellaceae</taxon>
        <taxon>Colletotrichum</taxon>
        <taxon>Colletotrichum acutatum species complex</taxon>
    </lineage>
</organism>